<protein>
    <submittedName>
        <fullName evidence="1">Uncharacterized protein</fullName>
    </submittedName>
</protein>
<sequence length="103" mass="11585">MMPISPGWRKIGDTAIVSIGCSSSNVWKRRSAGCARRLARERDRFGVKLLEKGDTGDYVIARMENGVTMQKIILSPLEARLLASEILSKVKPIKRKKKSWNVK</sequence>
<proteinExistence type="predicted"/>
<accession>A0A8S5V3I4</accession>
<organism evidence="1">
    <name type="scientific">Siphoviridae sp. ctt0c4</name>
    <dbReference type="NCBI Taxonomy" id="2825702"/>
    <lineage>
        <taxon>Viruses</taxon>
        <taxon>Duplodnaviria</taxon>
        <taxon>Heunggongvirae</taxon>
        <taxon>Uroviricota</taxon>
        <taxon>Caudoviricetes</taxon>
    </lineage>
</organism>
<evidence type="ECO:0000313" key="1">
    <source>
        <dbReference type="EMBL" id="DAG01171.1"/>
    </source>
</evidence>
<reference evidence="1" key="1">
    <citation type="journal article" date="2021" name="Proc. Natl. Acad. Sci. U.S.A.">
        <title>A Catalog of Tens of Thousands of Viruses from Human Metagenomes Reveals Hidden Associations with Chronic Diseases.</title>
        <authorList>
            <person name="Tisza M.J."/>
            <person name="Buck C.B."/>
        </authorList>
    </citation>
    <scope>NUCLEOTIDE SEQUENCE</scope>
    <source>
        <strain evidence="1">Ctt0c4</strain>
    </source>
</reference>
<dbReference type="EMBL" id="BK016188">
    <property type="protein sequence ID" value="DAG01171.1"/>
    <property type="molecule type" value="Genomic_DNA"/>
</dbReference>
<name>A0A8S5V3I4_9CAUD</name>